<evidence type="ECO:0000313" key="1">
    <source>
        <dbReference type="EMBL" id="CAG8833349.1"/>
    </source>
</evidence>
<feature type="non-terminal residue" evidence="1">
    <location>
        <position position="1"/>
    </location>
</feature>
<proteinExistence type="predicted"/>
<accession>A0ABN7WIU4</accession>
<organism evidence="1 2">
    <name type="scientific">Gigaspora margarita</name>
    <dbReference type="NCBI Taxonomy" id="4874"/>
    <lineage>
        <taxon>Eukaryota</taxon>
        <taxon>Fungi</taxon>
        <taxon>Fungi incertae sedis</taxon>
        <taxon>Mucoromycota</taxon>
        <taxon>Glomeromycotina</taxon>
        <taxon>Glomeromycetes</taxon>
        <taxon>Diversisporales</taxon>
        <taxon>Gigasporaceae</taxon>
        <taxon>Gigaspora</taxon>
    </lineage>
</organism>
<reference evidence="1 2" key="1">
    <citation type="submission" date="2021-06" db="EMBL/GenBank/DDBJ databases">
        <authorList>
            <person name="Kallberg Y."/>
            <person name="Tangrot J."/>
            <person name="Rosling A."/>
        </authorList>
    </citation>
    <scope>NUCLEOTIDE SEQUENCE [LARGE SCALE GENOMIC DNA]</scope>
    <source>
        <strain evidence="1 2">120-4 pot B 10/14</strain>
    </source>
</reference>
<gene>
    <name evidence="1" type="ORF">GMARGA_LOCUS31510</name>
</gene>
<sequence>KNWDNDCKSSINLCQPIFNNSLGIANIRDGNVIIESKEKIPVEIKSTEESNEQNNGIVKSESKKLSTDELDLEYPRKQMNVSNKKTHSYDKKAIEEAKQAGKVNTKILSVLSFESQLIRVDLLDEGLYFGFDRLAFKFLIQICSIDILRQALEILYYFK</sequence>
<dbReference type="EMBL" id="CAJVQB010047168">
    <property type="protein sequence ID" value="CAG8833349.1"/>
    <property type="molecule type" value="Genomic_DNA"/>
</dbReference>
<evidence type="ECO:0000313" key="2">
    <source>
        <dbReference type="Proteomes" id="UP000789901"/>
    </source>
</evidence>
<name>A0ABN7WIU4_GIGMA</name>
<feature type="non-terminal residue" evidence="1">
    <location>
        <position position="159"/>
    </location>
</feature>
<comment type="caution">
    <text evidence="1">The sequence shown here is derived from an EMBL/GenBank/DDBJ whole genome shotgun (WGS) entry which is preliminary data.</text>
</comment>
<keyword evidence="2" id="KW-1185">Reference proteome</keyword>
<dbReference type="Proteomes" id="UP000789901">
    <property type="component" value="Unassembled WGS sequence"/>
</dbReference>
<protein>
    <submittedName>
        <fullName evidence="1">41756_t:CDS:1</fullName>
    </submittedName>
</protein>